<evidence type="ECO:0000256" key="5">
    <source>
        <dbReference type="ARBA" id="ARBA00022722"/>
    </source>
</evidence>
<evidence type="ECO:0000256" key="6">
    <source>
        <dbReference type="ARBA" id="ARBA00022723"/>
    </source>
</evidence>
<dbReference type="Gene3D" id="3.40.970.10">
    <property type="entry name" value="Ribonuclease H1, N-terminal domain"/>
    <property type="match status" value="2"/>
</dbReference>
<comment type="function">
    <text evidence="10">Endonuclease that specifically degrades the RNA of RNA-DNA hybrids.</text>
</comment>
<evidence type="ECO:0000313" key="14">
    <source>
        <dbReference type="Proteomes" id="UP001174691"/>
    </source>
</evidence>
<keyword evidence="14" id="KW-1185">Reference proteome</keyword>
<evidence type="ECO:0000259" key="12">
    <source>
        <dbReference type="PROSITE" id="PS50879"/>
    </source>
</evidence>
<protein>
    <recommendedName>
        <fullName evidence="4 10">Ribonuclease H</fullName>
        <shortName evidence="10">RNase H</shortName>
        <ecNumber evidence="4 10">3.1.26.4</ecNumber>
    </recommendedName>
</protein>
<dbReference type="EMBL" id="JANBVN010000007">
    <property type="protein sequence ID" value="KAJ9164979.1"/>
    <property type="molecule type" value="Genomic_DNA"/>
</dbReference>
<dbReference type="InterPro" id="IPR012337">
    <property type="entry name" value="RNaseH-like_sf"/>
</dbReference>
<keyword evidence="5 10" id="KW-0540">Nuclease</keyword>
<dbReference type="InterPro" id="IPR036397">
    <property type="entry name" value="RNaseH_sf"/>
</dbReference>
<evidence type="ECO:0000256" key="2">
    <source>
        <dbReference type="ARBA" id="ARBA00001946"/>
    </source>
</evidence>
<evidence type="ECO:0000256" key="3">
    <source>
        <dbReference type="ARBA" id="ARBA00005300"/>
    </source>
</evidence>
<dbReference type="GO" id="GO:0043137">
    <property type="term" value="P:DNA replication, removal of RNA primer"/>
    <property type="evidence" value="ECO:0007669"/>
    <property type="project" value="TreeGrafter"/>
</dbReference>
<dbReference type="CDD" id="cd09280">
    <property type="entry name" value="RNase_HI_eukaryote_like"/>
    <property type="match status" value="1"/>
</dbReference>
<dbReference type="InterPro" id="IPR002156">
    <property type="entry name" value="RNaseH_domain"/>
</dbReference>
<dbReference type="FunFam" id="3.40.970.10:FF:000001">
    <property type="entry name" value="Ribonuclease H1"/>
    <property type="match status" value="2"/>
</dbReference>
<dbReference type="InterPro" id="IPR050092">
    <property type="entry name" value="RNase_H"/>
</dbReference>
<keyword evidence="8 10" id="KW-0378">Hydrolase</keyword>
<dbReference type="GO" id="GO:0003676">
    <property type="term" value="F:nucleic acid binding"/>
    <property type="evidence" value="ECO:0007669"/>
    <property type="project" value="UniProtKB-UniRule"/>
</dbReference>
<feature type="domain" description="RNase H type-1" evidence="12">
    <location>
        <begin position="205"/>
        <end position="355"/>
    </location>
</feature>
<dbReference type="PANTHER" id="PTHR10642:SF26">
    <property type="entry name" value="RIBONUCLEASE H1"/>
    <property type="match status" value="1"/>
</dbReference>
<dbReference type="FunFam" id="3.30.420.10:FF:000115">
    <property type="entry name" value="Ribonuclease H"/>
    <property type="match status" value="1"/>
</dbReference>
<dbReference type="Gene3D" id="3.30.420.10">
    <property type="entry name" value="Ribonuclease H-like superfamily/Ribonuclease H"/>
    <property type="match status" value="1"/>
</dbReference>
<comment type="catalytic activity">
    <reaction evidence="1 10">
        <text>Endonucleolytic cleavage to 5'-phosphomonoester.</text>
        <dbReference type="EC" id="3.1.26.4"/>
    </reaction>
</comment>
<dbReference type="Pfam" id="PF01693">
    <property type="entry name" value="Cauli_VI"/>
    <property type="match status" value="2"/>
</dbReference>
<feature type="compositionally biased region" description="Acidic residues" evidence="11">
    <location>
        <begin position="137"/>
        <end position="168"/>
    </location>
</feature>
<dbReference type="InterPro" id="IPR017067">
    <property type="entry name" value="RNase_H1_euk"/>
</dbReference>
<evidence type="ECO:0000313" key="13">
    <source>
        <dbReference type="EMBL" id="KAJ9164979.1"/>
    </source>
</evidence>
<comment type="cofactor">
    <cofactor evidence="2 10">
        <name>Mg(2+)</name>
        <dbReference type="ChEBI" id="CHEBI:18420"/>
    </cofactor>
</comment>
<dbReference type="AlphaFoldDB" id="A0AA38SDK8"/>
<comment type="caution">
    <text evidence="13">The sequence shown here is derived from an EMBL/GenBank/DDBJ whole genome shotgun (WGS) entry which is preliminary data.</text>
</comment>
<evidence type="ECO:0000256" key="4">
    <source>
        <dbReference type="ARBA" id="ARBA00012180"/>
    </source>
</evidence>
<dbReference type="Proteomes" id="UP001174691">
    <property type="component" value="Unassembled WGS sequence"/>
</dbReference>
<keyword evidence="6 10" id="KW-0479">Metal-binding</keyword>
<dbReference type="PANTHER" id="PTHR10642">
    <property type="entry name" value="RIBONUCLEASE H1"/>
    <property type="match status" value="1"/>
</dbReference>
<dbReference type="PROSITE" id="PS50879">
    <property type="entry name" value="RNASE_H_1"/>
    <property type="match status" value="1"/>
</dbReference>
<keyword evidence="9 10" id="KW-0460">Magnesium</keyword>
<evidence type="ECO:0000256" key="11">
    <source>
        <dbReference type="SAM" id="MobiDB-lite"/>
    </source>
</evidence>
<dbReference type="InterPro" id="IPR009027">
    <property type="entry name" value="Ribosomal_bL9/RNase_H1_N"/>
</dbReference>
<proteinExistence type="inferred from homology"/>
<dbReference type="GO" id="GO:0004523">
    <property type="term" value="F:RNA-DNA hybrid ribonuclease activity"/>
    <property type="evidence" value="ECO:0007669"/>
    <property type="project" value="UniProtKB-UniRule"/>
</dbReference>
<dbReference type="SUPFAM" id="SSF53098">
    <property type="entry name" value="Ribonuclease H-like"/>
    <property type="match status" value="1"/>
</dbReference>
<keyword evidence="7 10" id="KW-0255">Endonuclease</keyword>
<accession>A0AA38SDK8</accession>
<dbReference type="PIRSF" id="PIRSF036852">
    <property type="entry name" value="Ribonuclease_H1_euk"/>
    <property type="match status" value="1"/>
</dbReference>
<dbReference type="GO" id="GO:0000287">
    <property type="term" value="F:magnesium ion binding"/>
    <property type="evidence" value="ECO:0007669"/>
    <property type="project" value="UniProtKB-UniRule"/>
</dbReference>
<dbReference type="Pfam" id="PF00075">
    <property type="entry name" value="RNase_H"/>
    <property type="match status" value="1"/>
</dbReference>
<comment type="similarity">
    <text evidence="3 10">Belongs to the RNase H family.</text>
</comment>
<evidence type="ECO:0000256" key="10">
    <source>
        <dbReference type="PIRNR" id="PIRNR036852"/>
    </source>
</evidence>
<evidence type="ECO:0000256" key="1">
    <source>
        <dbReference type="ARBA" id="ARBA00000077"/>
    </source>
</evidence>
<gene>
    <name evidence="13" type="ORF">NKR19_g830</name>
</gene>
<feature type="region of interest" description="Disordered" evidence="11">
    <location>
        <begin position="135"/>
        <end position="181"/>
    </location>
</feature>
<dbReference type="EC" id="3.1.26.4" evidence="4 10"/>
<evidence type="ECO:0000256" key="7">
    <source>
        <dbReference type="ARBA" id="ARBA00022759"/>
    </source>
</evidence>
<evidence type="ECO:0000256" key="9">
    <source>
        <dbReference type="ARBA" id="ARBA00022842"/>
    </source>
</evidence>
<name>A0AA38SDK8_9PEZI</name>
<dbReference type="InterPro" id="IPR011320">
    <property type="entry name" value="RNase_H1_N"/>
</dbReference>
<organism evidence="13 14">
    <name type="scientific">Coniochaeta hoffmannii</name>
    <dbReference type="NCBI Taxonomy" id="91930"/>
    <lineage>
        <taxon>Eukaryota</taxon>
        <taxon>Fungi</taxon>
        <taxon>Dikarya</taxon>
        <taxon>Ascomycota</taxon>
        <taxon>Pezizomycotina</taxon>
        <taxon>Sordariomycetes</taxon>
        <taxon>Sordariomycetidae</taxon>
        <taxon>Coniochaetales</taxon>
        <taxon>Coniochaetaceae</taxon>
        <taxon>Coniochaeta</taxon>
    </lineage>
</organism>
<evidence type="ECO:0000256" key="8">
    <source>
        <dbReference type="ARBA" id="ARBA00022801"/>
    </source>
</evidence>
<dbReference type="SUPFAM" id="SSF55658">
    <property type="entry name" value="L9 N-domain-like"/>
    <property type="match status" value="2"/>
</dbReference>
<reference evidence="13" key="1">
    <citation type="submission" date="2022-07" db="EMBL/GenBank/DDBJ databases">
        <title>Fungi with potential for degradation of polypropylene.</title>
        <authorList>
            <person name="Gostincar C."/>
        </authorList>
    </citation>
    <scope>NUCLEOTIDE SEQUENCE</scope>
    <source>
        <strain evidence="13">EXF-13287</strain>
    </source>
</reference>
<dbReference type="InterPro" id="IPR037056">
    <property type="entry name" value="RNase_H1_N_sf"/>
</dbReference>
<sequence length="362" mass="39970">MPKRKIGEGVQKYYAVRFGKTPGVYRSWPDCQQQITNFRGAIYKAFETEEDALAFVAGRTPPSENSKKARASEPTKFYAVASGRKPGIYTDWETAQNEAIIGVKGPKYKKFATRAEAENFIRLYGSLDTIRSLGLVVEEEEEDDDDTDDDDDDEDGEDDDDDDDEDGQDWGAPVSNGNNIKTEVTGDVTVLKNPQGVNLPAAGFHDGVLHIYTDGASKRNGTVTARGGVGVFFGRNDPRNIGEPLEGTPQTNQRAELAAILRALEVAPLDQKVMIITDSYYSIDCLTKWKNGWIRNGWKTSKGAAVLNQDIIKKVLAKIEERKKTGSKTEFEWVKGHSQSEGNIAADELAVRGARIGERLRA</sequence>